<feature type="transmembrane region" description="Helical" evidence="1">
    <location>
        <begin position="325"/>
        <end position="344"/>
    </location>
</feature>
<feature type="transmembrane region" description="Helical" evidence="1">
    <location>
        <begin position="21"/>
        <end position="42"/>
    </location>
</feature>
<feature type="transmembrane region" description="Helical" evidence="1">
    <location>
        <begin position="199"/>
        <end position="223"/>
    </location>
</feature>
<gene>
    <name evidence="2" type="ORF">MNQ99_15290</name>
</gene>
<name>A0ABY3W728_9MICC</name>
<evidence type="ECO:0000256" key="1">
    <source>
        <dbReference type="SAM" id="Phobius"/>
    </source>
</evidence>
<keyword evidence="1" id="KW-0472">Membrane</keyword>
<keyword evidence="1" id="KW-1133">Transmembrane helix</keyword>
<organism evidence="2 3">
    <name type="scientific">Arthrobacter sulfonylureivorans</name>
    <dbReference type="NCBI Taxonomy" id="2486855"/>
    <lineage>
        <taxon>Bacteria</taxon>
        <taxon>Bacillati</taxon>
        <taxon>Actinomycetota</taxon>
        <taxon>Actinomycetes</taxon>
        <taxon>Micrococcales</taxon>
        <taxon>Micrococcaceae</taxon>
        <taxon>Arthrobacter</taxon>
    </lineage>
</organism>
<keyword evidence="3" id="KW-1185">Reference proteome</keyword>
<dbReference type="RefSeq" id="WP_241913542.1">
    <property type="nucleotide sequence ID" value="NZ_CP093326.1"/>
</dbReference>
<sequence>MTTTGVQHHPPAASVRFIERAPLITALAAGIYTITAFVFLLTQGSLPLVPAEALSHELNGPLGAVLAYVLPSLAMLGSLLGFAVHYRLLPARALAKGSTVFASVYGAVVLLAVVDSNILATLGYLPFLTVKSLTDPGFLRTAIDLPWPIVGHQLVCIIGVALWILTATVAVRRSSGACVACGRHSSVATARRWGKPVTIAAAIIPGVYAVTRFAWAAGIPFGIEPAFLQQMQDSGLVYAGLGLASMALLGVLLTLGLIQRWGSAFPRWIPFLGGRRVPVLLAVIPSGFVSLIAIPAGAEMIRVFTIRGAGGIPIDWANWATIGPTLLWIPWGVLLGAATLAYYLKHRGSCRRCGLSG</sequence>
<dbReference type="Proteomes" id="UP000829069">
    <property type="component" value="Chromosome"/>
</dbReference>
<feature type="transmembrane region" description="Helical" evidence="1">
    <location>
        <begin position="145"/>
        <end position="165"/>
    </location>
</feature>
<reference evidence="2 3" key="1">
    <citation type="submission" date="2022-03" db="EMBL/GenBank/DDBJ databases">
        <title>Isotopic signatures of nitrous oxide derived from detoxification processes.</title>
        <authorList>
            <person name="Behrendt U."/>
            <person name="Buchen C."/>
            <person name="Well R."/>
            <person name="Ulrich A."/>
            <person name="Rohe L."/>
            <person name="Kolb S."/>
            <person name="Schloter M."/>
            <person name="Horn M.A."/>
            <person name="Augustin J."/>
        </authorList>
    </citation>
    <scope>NUCLEOTIDE SEQUENCE [LARGE SCALE GENOMIC DNA]</scope>
    <source>
        <strain evidence="2 3">S4-C24</strain>
    </source>
</reference>
<dbReference type="EMBL" id="CP093326">
    <property type="protein sequence ID" value="UNK45281.1"/>
    <property type="molecule type" value="Genomic_DNA"/>
</dbReference>
<protein>
    <submittedName>
        <fullName evidence="2">Uncharacterized protein</fullName>
    </submittedName>
</protein>
<proteinExistence type="predicted"/>
<evidence type="ECO:0000313" key="3">
    <source>
        <dbReference type="Proteomes" id="UP000829069"/>
    </source>
</evidence>
<keyword evidence="1" id="KW-0812">Transmembrane</keyword>
<feature type="transmembrane region" description="Helical" evidence="1">
    <location>
        <begin position="235"/>
        <end position="258"/>
    </location>
</feature>
<feature type="transmembrane region" description="Helical" evidence="1">
    <location>
        <begin position="62"/>
        <end position="88"/>
    </location>
</feature>
<feature type="transmembrane region" description="Helical" evidence="1">
    <location>
        <begin position="100"/>
        <end position="125"/>
    </location>
</feature>
<evidence type="ECO:0000313" key="2">
    <source>
        <dbReference type="EMBL" id="UNK45281.1"/>
    </source>
</evidence>
<accession>A0ABY3W728</accession>
<feature type="transmembrane region" description="Helical" evidence="1">
    <location>
        <begin position="279"/>
        <end position="298"/>
    </location>
</feature>